<evidence type="ECO:0000313" key="3">
    <source>
        <dbReference type="Proteomes" id="UP001054837"/>
    </source>
</evidence>
<feature type="region of interest" description="Disordered" evidence="1">
    <location>
        <begin position="142"/>
        <end position="171"/>
    </location>
</feature>
<dbReference type="GO" id="GO:0030331">
    <property type="term" value="F:nuclear estrogen receptor binding"/>
    <property type="evidence" value="ECO:0007669"/>
    <property type="project" value="TreeGrafter"/>
</dbReference>
<feature type="region of interest" description="Disordered" evidence="1">
    <location>
        <begin position="51"/>
        <end position="112"/>
    </location>
</feature>
<organism evidence="2 3">
    <name type="scientific">Caerostris darwini</name>
    <dbReference type="NCBI Taxonomy" id="1538125"/>
    <lineage>
        <taxon>Eukaryota</taxon>
        <taxon>Metazoa</taxon>
        <taxon>Ecdysozoa</taxon>
        <taxon>Arthropoda</taxon>
        <taxon>Chelicerata</taxon>
        <taxon>Arachnida</taxon>
        <taxon>Araneae</taxon>
        <taxon>Araneomorphae</taxon>
        <taxon>Entelegynae</taxon>
        <taxon>Araneoidea</taxon>
        <taxon>Araneidae</taxon>
        <taxon>Caerostris</taxon>
    </lineage>
</organism>
<dbReference type="Pfam" id="PF15364">
    <property type="entry name" value="PAXIP1_C"/>
    <property type="match status" value="1"/>
</dbReference>
<evidence type="ECO:0000313" key="2">
    <source>
        <dbReference type="EMBL" id="GIY87084.1"/>
    </source>
</evidence>
<name>A0AAV4WXY4_9ARAC</name>
<dbReference type="InterPro" id="IPR028213">
    <property type="entry name" value="PA1"/>
</dbReference>
<proteinExistence type="predicted"/>
<dbReference type="PANTHER" id="PTHR28467:SF1">
    <property type="entry name" value="PAXIP1-ASSOCIATED GLUTAMATE-RICH PROTEIN 1"/>
    <property type="match status" value="1"/>
</dbReference>
<feature type="compositionally biased region" description="Acidic residues" evidence="1">
    <location>
        <begin position="1"/>
        <end position="19"/>
    </location>
</feature>
<dbReference type="EMBL" id="BPLQ01015292">
    <property type="protein sequence ID" value="GIY87084.1"/>
    <property type="molecule type" value="Genomic_DNA"/>
</dbReference>
<dbReference type="GO" id="GO:0033148">
    <property type="term" value="P:positive regulation of intracellular estrogen receptor signaling pathway"/>
    <property type="evidence" value="ECO:0007669"/>
    <property type="project" value="TreeGrafter"/>
</dbReference>
<comment type="caution">
    <text evidence="2">The sequence shown here is derived from an EMBL/GenBank/DDBJ whole genome shotgun (WGS) entry which is preliminary data.</text>
</comment>
<feature type="compositionally biased region" description="Polar residues" evidence="1">
    <location>
        <begin position="20"/>
        <end position="30"/>
    </location>
</feature>
<feature type="compositionally biased region" description="Acidic residues" evidence="1">
    <location>
        <begin position="86"/>
        <end position="97"/>
    </location>
</feature>
<reference evidence="2 3" key="1">
    <citation type="submission" date="2021-06" db="EMBL/GenBank/DDBJ databases">
        <title>Caerostris darwini draft genome.</title>
        <authorList>
            <person name="Kono N."/>
            <person name="Arakawa K."/>
        </authorList>
    </citation>
    <scope>NUCLEOTIDE SEQUENCE [LARGE SCALE GENOMIC DNA]</scope>
</reference>
<dbReference type="Proteomes" id="UP001054837">
    <property type="component" value="Unassembled WGS sequence"/>
</dbReference>
<dbReference type="PANTHER" id="PTHR28467">
    <property type="entry name" value="PAXIP1-ASSOCIATED GLUTAMATE-RICH PROTEIN 1"/>
    <property type="match status" value="1"/>
</dbReference>
<dbReference type="AlphaFoldDB" id="A0AAV4WXY4"/>
<protein>
    <submittedName>
        <fullName evidence="2">Uncharacterized protein</fullName>
    </submittedName>
</protein>
<dbReference type="GO" id="GO:0044666">
    <property type="term" value="C:MLL3/4 complex"/>
    <property type="evidence" value="ECO:0007669"/>
    <property type="project" value="TreeGrafter"/>
</dbReference>
<feature type="compositionally biased region" description="Low complexity" evidence="1">
    <location>
        <begin position="152"/>
        <end position="171"/>
    </location>
</feature>
<sequence length="171" mass="19257">MDESDAGDDWVIDCSDDELSSSVKDNNSWEPSPDEIASMYETLDIKGTLELDWQCPGRRSPSTNSMKSDLNEKGPASNDNGKTEVEPNEFDFNDEFSTEQISPKISARKRGGQGTYIWRSITSAQRRVARLDKVMFDIQRHRKLDELEQQKSSPQSSNSPSSRTSNTDNKA</sequence>
<evidence type="ECO:0000256" key="1">
    <source>
        <dbReference type="SAM" id="MobiDB-lite"/>
    </source>
</evidence>
<gene>
    <name evidence="2" type="primary">AVEN_105927_1</name>
    <name evidence="2" type="ORF">CDAR_255912</name>
</gene>
<feature type="region of interest" description="Disordered" evidence="1">
    <location>
        <begin position="1"/>
        <end position="34"/>
    </location>
</feature>
<keyword evidence="3" id="KW-1185">Reference proteome</keyword>
<accession>A0AAV4WXY4</accession>
<dbReference type="GO" id="GO:1902808">
    <property type="term" value="P:positive regulation of cell cycle G1/S phase transition"/>
    <property type="evidence" value="ECO:0007669"/>
    <property type="project" value="TreeGrafter"/>
</dbReference>